<organism evidence="3 4">
    <name type="scientific">Tulasnella calospora MUT 4182</name>
    <dbReference type="NCBI Taxonomy" id="1051891"/>
    <lineage>
        <taxon>Eukaryota</taxon>
        <taxon>Fungi</taxon>
        <taxon>Dikarya</taxon>
        <taxon>Basidiomycota</taxon>
        <taxon>Agaricomycotina</taxon>
        <taxon>Agaricomycetes</taxon>
        <taxon>Cantharellales</taxon>
        <taxon>Tulasnellaceae</taxon>
        <taxon>Tulasnella</taxon>
    </lineage>
</organism>
<dbReference type="InterPro" id="IPR051481">
    <property type="entry name" value="BTB-POZ/Galectin-3-binding"/>
</dbReference>
<gene>
    <name evidence="3" type="ORF">M407DRAFT_22686</name>
</gene>
<feature type="compositionally biased region" description="Polar residues" evidence="1">
    <location>
        <begin position="298"/>
        <end position="319"/>
    </location>
</feature>
<evidence type="ECO:0000259" key="2">
    <source>
        <dbReference type="PROSITE" id="PS50097"/>
    </source>
</evidence>
<protein>
    <recommendedName>
        <fullName evidence="2">BTB domain-containing protein</fullName>
    </recommendedName>
</protein>
<dbReference type="PROSITE" id="PS50097">
    <property type="entry name" value="BTB"/>
    <property type="match status" value="1"/>
</dbReference>
<dbReference type="OrthoDB" id="2524557at2759"/>
<dbReference type="PANTHER" id="PTHR24410">
    <property type="entry name" value="HL07962P-RELATED"/>
    <property type="match status" value="1"/>
</dbReference>
<feature type="region of interest" description="Disordered" evidence="1">
    <location>
        <begin position="175"/>
        <end position="279"/>
    </location>
</feature>
<feature type="region of interest" description="Disordered" evidence="1">
    <location>
        <begin position="1"/>
        <end position="80"/>
    </location>
</feature>
<dbReference type="CDD" id="cd18186">
    <property type="entry name" value="BTB_POZ_ZBTB_KLHL-like"/>
    <property type="match status" value="1"/>
</dbReference>
<evidence type="ECO:0000313" key="4">
    <source>
        <dbReference type="Proteomes" id="UP000054248"/>
    </source>
</evidence>
<dbReference type="PANTHER" id="PTHR24410:SF23">
    <property type="entry name" value="BTB DOMAIN-CONTAINING PROTEIN-RELATED"/>
    <property type="match status" value="1"/>
</dbReference>
<feature type="compositionally biased region" description="Polar residues" evidence="1">
    <location>
        <begin position="1"/>
        <end position="10"/>
    </location>
</feature>
<feature type="domain" description="BTB" evidence="2">
    <location>
        <begin position="126"/>
        <end position="157"/>
    </location>
</feature>
<accession>A0A0C3QMH2</accession>
<dbReference type="Proteomes" id="UP000054248">
    <property type="component" value="Unassembled WGS sequence"/>
</dbReference>
<dbReference type="SUPFAM" id="SSF54695">
    <property type="entry name" value="POZ domain"/>
    <property type="match status" value="1"/>
</dbReference>
<keyword evidence="4" id="KW-1185">Reference proteome</keyword>
<evidence type="ECO:0000256" key="1">
    <source>
        <dbReference type="SAM" id="MobiDB-lite"/>
    </source>
</evidence>
<dbReference type="InterPro" id="IPR000210">
    <property type="entry name" value="BTB/POZ_dom"/>
</dbReference>
<evidence type="ECO:0000313" key="3">
    <source>
        <dbReference type="EMBL" id="KIO28054.1"/>
    </source>
</evidence>
<feature type="region of interest" description="Disordered" evidence="1">
    <location>
        <begin position="296"/>
        <end position="324"/>
    </location>
</feature>
<reference evidence="3 4" key="1">
    <citation type="submission" date="2014-04" db="EMBL/GenBank/DDBJ databases">
        <authorList>
            <consortium name="DOE Joint Genome Institute"/>
            <person name="Kuo A."/>
            <person name="Girlanda M."/>
            <person name="Perotto S."/>
            <person name="Kohler A."/>
            <person name="Nagy L.G."/>
            <person name="Floudas D."/>
            <person name="Copeland A."/>
            <person name="Barry K.W."/>
            <person name="Cichocki N."/>
            <person name="Veneault-Fourrey C."/>
            <person name="LaButti K."/>
            <person name="Lindquist E.A."/>
            <person name="Lipzen A."/>
            <person name="Lundell T."/>
            <person name="Morin E."/>
            <person name="Murat C."/>
            <person name="Sun H."/>
            <person name="Tunlid A."/>
            <person name="Henrissat B."/>
            <person name="Grigoriev I.V."/>
            <person name="Hibbett D.S."/>
            <person name="Martin F."/>
            <person name="Nordberg H.P."/>
            <person name="Cantor M.N."/>
            <person name="Hua S.X."/>
        </authorList>
    </citation>
    <scope>NUCLEOTIDE SEQUENCE [LARGE SCALE GENOMIC DNA]</scope>
    <source>
        <strain evidence="3 4">MUT 4182</strain>
    </source>
</reference>
<dbReference type="HOGENOM" id="CLU_027164_0_0_1"/>
<dbReference type="SMART" id="SM00225">
    <property type="entry name" value="BTB"/>
    <property type="match status" value="1"/>
</dbReference>
<dbReference type="AlphaFoldDB" id="A0A0C3QMH2"/>
<dbReference type="Pfam" id="PF00651">
    <property type="entry name" value="BTB"/>
    <property type="match status" value="1"/>
</dbReference>
<dbReference type="Gene3D" id="3.30.710.10">
    <property type="entry name" value="Potassium Channel Kv1.1, Chain A"/>
    <property type="match status" value="2"/>
</dbReference>
<dbReference type="EMBL" id="KN822999">
    <property type="protein sequence ID" value="KIO28054.1"/>
    <property type="molecule type" value="Genomic_DNA"/>
</dbReference>
<feature type="compositionally biased region" description="Basic and acidic residues" evidence="1">
    <location>
        <begin position="200"/>
        <end position="212"/>
    </location>
</feature>
<reference evidence="4" key="2">
    <citation type="submission" date="2015-01" db="EMBL/GenBank/DDBJ databases">
        <title>Evolutionary Origins and Diversification of the Mycorrhizal Mutualists.</title>
        <authorList>
            <consortium name="DOE Joint Genome Institute"/>
            <consortium name="Mycorrhizal Genomics Consortium"/>
            <person name="Kohler A."/>
            <person name="Kuo A."/>
            <person name="Nagy L.G."/>
            <person name="Floudas D."/>
            <person name="Copeland A."/>
            <person name="Barry K.W."/>
            <person name="Cichocki N."/>
            <person name="Veneault-Fourrey C."/>
            <person name="LaButti K."/>
            <person name="Lindquist E.A."/>
            <person name="Lipzen A."/>
            <person name="Lundell T."/>
            <person name="Morin E."/>
            <person name="Murat C."/>
            <person name="Riley R."/>
            <person name="Ohm R."/>
            <person name="Sun H."/>
            <person name="Tunlid A."/>
            <person name="Henrissat B."/>
            <person name="Grigoriev I.V."/>
            <person name="Hibbett D.S."/>
            <person name="Martin F."/>
        </authorList>
    </citation>
    <scope>NUCLEOTIDE SEQUENCE [LARGE SCALE GENOMIC DNA]</scope>
    <source>
        <strain evidence="4">MUT 4182</strain>
    </source>
</reference>
<sequence length="611" mass="66512">MASSSSTNPNLAPAHTLIARHPRTSMTHASLSSPTETHAAAAGIFPRPQHPHNHATGSPNWAGDDHAGSSGNFAGHNRNRSTSLSLSDLEETMEFAPGAVDGDSDETGREPIEVDPTFRKGAEWPGTVKIVVEATTFWAHKEVLVFASPFFEAVLRGCWAESGRPASLSSIITISQPPVVPPGPQTPSTRPLSSSDIIQEESRPSTSSEHDSANSAITAGEDTSPEVDDGEALTSSTIDVSSEDALSRSSSPGPLASLTGKGKEKALDASLSEGDEPSTARQAQFQQSLSKLIGKTPAQENEAQDTSASPFAVRSTMTQRRGRRKSRWPVATIHLKEEKAPIFHDFLRFVYPHLDCTITWYNVEGLMNISHKLVVPALQQKCLTFLLTHAAGKPIKAIRIAELFDEEELYREASRFVLDNPGGWSDWELGTLSPVTLWKLEKRRTWFLERVLKLGLVNIAKEYLCCATCPDPPACAKALEDKWRQNYTALFRFGPVQPSMCYRYLRSLEGVSPPLHLIQLSCQMFAKNWIASLFDRMFALGVHLTPLSGRGVVASPGGNGPRRHFLYCVLKEEQEKKKAASRGNAGHLNGVGRGNGTVTHRAGLSISRANA</sequence>
<name>A0A0C3QMH2_9AGAM</name>
<dbReference type="InterPro" id="IPR011333">
    <property type="entry name" value="SKP1/BTB/POZ_sf"/>
</dbReference>
<dbReference type="STRING" id="1051891.A0A0C3QMH2"/>
<proteinExistence type="predicted"/>
<feature type="compositionally biased region" description="Polar residues" evidence="1">
    <location>
        <begin position="24"/>
        <end position="36"/>
    </location>
</feature>